<proteinExistence type="evidence at transcript level"/>
<sequence>MVVTMVLMISLAAVLQQSAGQQPDFASLSTHHADQQEEIVKTHNDFRKNVNPQATNMLKMAWDTAAAETARLWAQECTFEHSLAPRRTIDGKACGENLFMSTVPTSWTEVTQAWGNEKNYFKYGYGSVTGDAVGHYTQVVWYRSFRIGCSVAHCPGSKYTYYSVCHYCPAGNIVGSVNTPYKTGRPCGDCPGNCEDRLCTNPCKHANVYSNCPDLAQSPGCNHLMVKDNCEASCRCPTEIK</sequence>
<dbReference type="InterPro" id="IPR003582">
    <property type="entry name" value="ShKT_dom"/>
</dbReference>
<dbReference type="GO" id="GO:0006952">
    <property type="term" value="P:defense response"/>
    <property type="evidence" value="ECO:0007669"/>
    <property type="project" value="UniProtKB-ARBA"/>
</dbReference>
<evidence type="ECO:0000313" key="6">
    <source>
        <dbReference type="EMBL" id="JAC94890.1"/>
    </source>
</evidence>
<dbReference type="InterPro" id="IPR014044">
    <property type="entry name" value="CAP_dom"/>
</dbReference>
<dbReference type="Pfam" id="PF08562">
    <property type="entry name" value="Crisp"/>
    <property type="match status" value="1"/>
</dbReference>
<dbReference type="InterPro" id="IPR035940">
    <property type="entry name" value="CAP_sf"/>
</dbReference>
<dbReference type="Pfam" id="PF00188">
    <property type="entry name" value="CAP"/>
    <property type="match status" value="1"/>
</dbReference>
<gene>
    <name evidence="8 9 10" type="primary">LOC129331892</name>
</gene>
<evidence type="ECO:0000313" key="7">
    <source>
        <dbReference type="Proteomes" id="UP001190640"/>
    </source>
</evidence>
<feature type="signal peptide" evidence="4">
    <location>
        <begin position="1"/>
        <end position="20"/>
    </location>
</feature>
<evidence type="ECO:0000256" key="4">
    <source>
        <dbReference type="SAM" id="SignalP"/>
    </source>
</evidence>
<keyword evidence="7" id="KW-1185">Reference proteome</keyword>
<feature type="disulfide bond" evidence="3">
    <location>
        <begin position="212"/>
        <end position="230"/>
    </location>
</feature>
<evidence type="ECO:0000256" key="3">
    <source>
        <dbReference type="PROSITE-ProRule" id="PRU01005"/>
    </source>
</evidence>
<dbReference type="PROSITE" id="PS51670">
    <property type="entry name" value="SHKT"/>
    <property type="match status" value="1"/>
</dbReference>
<dbReference type="InterPro" id="IPR001283">
    <property type="entry name" value="CRISP-related"/>
</dbReference>
<evidence type="ECO:0000313" key="8">
    <source>
        <dbReference type="RefSeq" id="XP_054838558.1"/>
    </source>
</evidence>
<dbReference type="PROSITE" id="PS01009">
    <property type="entry name" value="CRISP_1"/>
    <property type="match status" value="1"/>
</dbReference>
<evidence type="ECO:0000313" key="9">
    <source>
        <dbReference type="RefSeq" id="XP_054838635.1"/>
    </source>
</evidence>
<dbReference type="GeneID" id="129331892"/>
<feature type="disulfide bond" evidence="3">
    <location>
        <begin position="221"/>
        <end position="234"/>
    </location>
</feature>
<feature type="domain" description="ShKT" evidence="5">
    <location>
        <begin position="203"/>
        <end position="236"/>
    </location>
</feature>
<dbReference type="Gene3D" id="3.40.33.10">
    <property type="entry name" value="CAP"/>
    <property type="match status" value="1"/>
</dbReference>
<dbReference type="EMBL" id="GBHZ01000009">
    <property type="protein sequence ID" value="JAC94890.1"/>
    <property type="molecule type" value="mRNA"/>
</dbReference>
<dbReference type="InterPro" id="IPR018244">
    <property type="entry name" value="Allrgn_V5/Tpx1_CS"/>
</dbReference>
<reference evidence="6" key="1">
    <citation type="journal article" date="2014" name="Toxicon">
        <title>Testing the Toxicofera: comparative transcriptomics casts doubt on the single, early evolution of the reptile venom system.</title>
        <authorList>
            <person name="Hargreaves A.D."/>
            <person name="Swain M.T."/>
            <person name="Logan D.W."/>
            <person name="Mulley J.F."/>
        </authorList>
    </citation>
    <scope>NUCLEOTIDE SEQUENCE</scope>
    <source>
        <tissue evidence="6">Salivary gland</tissue>
    </source>
</reference>
<evidence type="ECO:0000259" key="5">
    <source>
        <dbReference type="PROSITE" id="PS51670"/>
    </source>
</evidence>
<keyword evidence="2 3" id="KW-1015">Disulfide bond</keyword>
<dbReference type="SUPFAM" id="SSF57546">
    <property type="entry name" value="Crisp domain-like"/>
    <property type="match status" value="1"/>
</dbReference>
<dbReference type="InterPro" id="IPR013871">
    <property type="entry name" value="Cysteine_rich_secretory"/>
</dbReference>
<dbReference type="RefSeq" id="XP_054838717.1">
    <property type="nucleotide sequence ID" value="XM_054982742.1"/>
</dbReference>
<comment type="caution">
    <text evidence="3">Lacks conserved residue(s) required for the propagation of feature annotation.</text>
</comment>
<dbReference type="Gene3D" id="1.10.10.740">
    <property type="entry name" value="Crisp domain"/>
    <property type="match status" value="1"/>
</dbReference>
<dbReference type="KEGG" id="emc:129331892"/>
<evidence type="ECO:0000256" key="2">
    <source>
        <dbReference type="ARBA" id="ARBA00023157"/>
    </source>
</evidence>
<comment type="similarity">
    <text evidence="1">Belongs to the CRISP family.</text>
</comment>
<name>A0A098LY41_EUBMA</name>
<dbReference type="OrthoDB" id="737510at2759"/>
<keyword evidence="4" id="KW-0732">Signal</keyword>
<dbReference type="Proteomes" id="UP001190640">
    <property type="component" value="Chromosome 1"/>
</dbReference>
<evidence type="ECO:0000313" key="10">
    <source>
        <dbReference type="RefSeq" id="XP_054838717.1"/>
    </source>
</evidence>
<dbReference type="AlphaFoldDB" id="A0A098LY41"/>
<dbReference type="GO" id="GO:0005576">
    <property type="term" value="C:extracellular region"/>
    <property type="evidence" value="ECO:0007669"/>
    <property type="project" value="InterPro"/>
</dbReference>
<evidence type="ECO:0000256" key="1">
    <source>
        <dbReference type="ARBA" id="ARBA00009923"/>
    </source>
</evidence>
<dbReference type="RefSeq" id="XP_054838635.1">
    <property type="nucleotide sequence ID" value="XM_054982660.1"/>
</dbReference>
<organism evidence="6">
    <name type="scientific">Eublepharis macularius</name>
    <name type="common">Leopard gecko</name>
    <name type="synonym">Cyrtodactylus macularius</name>
    <dbReference type="NCBI Taxonomy" id="481883"/>
    <lineage>
        <taxon>Eukaryota</taxon>
        <taxon>Metazoa</taxon>
        <taxon>Chordata</taxon>
        <taxon>Craniata</taxon>
        <taxon>Vertebrata</taxon>
        <taxon>Euteleostomi</taxon>
        <taxon>Lepidosauria</taxon>
        <taxon>Squamata</taxon>
        <taxon>Bifurcata</taxon>
        <taxon>Gekkota</taxon>
        <taxon>Eublepharidae</taxon>
        <taxon>Eublepharinae</taxon>
        <taxon>Eublepharis</taxon>
    </lineage>
</organism>
<dbReference type="InterPro" id="IPR042076">
    <property type="entry name" value="Crisp-like_dom"/>
</dbReference>
<dbReference type="FunFam" id="3.40.33.10:FF:000005">
    <property type="entry name" value="Cysteine-rich secretory protein 2"/>
    <property type="match status" value="1"/>
</dbReference>
<dbReference type="RefSeq" id="XP_054838558.1">
    <property type="nucleotide sequence ID" value="XM_054982583.1"/>
</dbReference>
<dbReference type="PANTHER" id="PTHR10334">
    <property type="entry name" value="CYSTEINE-RICH SECRETORY PROTEIN-RELATED"/>
    <property type="match status" value="1"/>
</dbReference>
<dbReference type="PRINTS" id="PR00837">
    <property type="entry name" value="V5TPXLIKE"/>
</dbReference>
<dbReference type="SMART" id="SM00198">
    <property type="entry name" value="SCP"/>
    <property type="match status" value="1"/>
</dbReference>
<feature type="chain" id="PRO_5044540440" evidence="4">
    <location>
        <begin position="21"/>
        <end position="241"/>
    </location>
</feature>
<reference evidence="8 9" key="2">
    <citation type="submission" date="2025-04" db="UniProtKB">
        <authorList>
            <consortium name="RefSeq"/>
        </authorList>
    </citation>
    <scope>IDENTIFICATION</scope>
    <source>
        <tissue evidence="8 9">Blood</tissue>
    </source>
</reference>
<dbReference type="SUPFAM" id="SSF55797">
    <property type="entry name" value="PR-1-like"/>
    <property type="match status" value="1"/>
</dbReference>
<protein>
    <submittedName>
        <fullName evidence="6">Cysteine-rich secretory protein</fullName>
    </submittedName>
    <submittedName>
        <fullName evidence="8 9">Serotriflin-like</fullName>
    </submittedName>
</protein>
<accession>A0A098LY41</accession>
<dbReference type="FunFam" id="1.10.10.740:FF:000001">
    <property type="entry name" value="Cysteine-rich secretory protein 2"/>
    <property type="match status" value="1"/>
</dbReference>